<sequence>MSLTKPNQQLRRDLKEVAALLKWSGVDLMRMAVRMSEAGLETEAQELLTMIASFPDAEDKLTAYADEVRTGRVVRGKVE</sequence>
<organism evidence="1 2">
    <name type="scientific">Pseudomonas fluorescens</name>
    <dbReference type="NCBI Taxonomy" id="294"/>
    <lineage>
        <taxon>Bacteria</taxon>
        <taxon>Pseudomonadati</taxon>
        <taxon>Pseudomonadota</taxon>
        <taxon>Gammaproteobacteria</taxon>
        <taxon>Pseudomonadales</taxon>
        <taxon>Pseudomonadaceae</taxon>
        <taxon>Pseudomonas</taxon>
    </lineage>
</organism>
<evidence type="ECO:0000313" key="2">
    <source>
        <dbReference type="Proteomes" id="UP000349468"/>
    </source>
</evidence>
<proteinExistence type="predicted"/>
<dbReference type="Proteomes" id="UP000349468">
    <property type="component" value="Unassembled WGS sequence"/>
</dbReference>
<dbReference type="EMBL" id="CABVIK010000005">
    <property type="protein sequence ID" value="VVO85798.1"/>
    <property type="molecule type" value="Genomic_DNA"/>
</dbReference>
<dbReference type="AlphaFoldDB" id="A0A5E7JA54"/>
<name>A0A5E7JA54_PSEFL</name>
<reference evidence="1 2" key="1">
    <citation type="submission" date="2019-09" db="EMBL/GenBank/DDBJ databases">
        <authorList>
            <person name="Chandra G."/>
            <person name="Truman W A."/>
        </authorList>
    </citation>
    <scope>NUCLEOTIDE SEQUENCE [LARGE SCALE GENOMIC DNA]</scope>
    <source>
        <strain evidence="1">PS870</strain>
    </source>
</reference>
<protein>
    <submittedName>
        <fullName evidence="1">Uncharacterized protein</fullName>
    </submittedName>
</protein>
<gene>
    <name evidence="1" type="ORF">PS870_02048</name>
</gene>
<accession>A0A5E7JA54</accession>
<evidence type="ECO:0000313" key="1">
    <source>
        <dbReference type="EMBL" id="VVO85798.1"/>
    </source>
</evidence>
<dbReference type="RefSeq" id="WP_154912259.1">
    <property type="nucleotide sequence ID" value="NZ_CABVIK010000005.1"/>
</dbReference>